<keyword evidence="2" id="KW-0472">Membrane</keyword>
<evidence type="ECO:0000256" key="2">
    <source>
        <dbReference type="SAM" id="Phobius"/>
    </source>
</evidence>
<name>A0A3B0YD54_9ZZZZ</name>
<dbReference type="AlphaFoldDB" id="A0A3B0YD54"/>
<feature type="transmembrane region" description="Helical" evidence="2">
    <location>
        <begin position="174"/>
        <end position="193"/>
    </location>
</feature>
<accession>A0A3B0YD54</accession>
<keyword evidence="2" id="KW-0812">Transmembrane</keyword>
<evidence type="ECO:0000313" key="3">
    <source>
        <dbReference type="EMBL" id="VAW77381.1"/>
    </source>
</evidence>
<feature type="compositionally biased region" description="Polar residues" evidence="1">
    <location>
        <begin position="32"/>
        <end position="45"/>
    </location>
</feature>
<feature type="transmembrane region" description="Helical" evidence="2">
    <location>
        <begin position="117"/>
        <end position="140"/>
    </location>
</feature>
<proteinExistence type="predicted"/>
<feature type="compositionally biased region" description="Basic and acidic residues" evidence="1">
    <location>
        <begin position="64"/>
        <end position="80"/>
    </location>
</feature>
<evidence type="ECO:0000256" key="1">
    <source>
        <dbReference type="SAM" id="MobiDB-lite"/>
    </source>
</evidence>
<reference evidence="3" key="1">
    <citation type="submission" date="2018-06" db="EMBL/GenBank/DDBJ databases">
        <authorList>
            <person name="Zhirakovskaya E."/>
        </authorList>
    </citation>
    <scope>NUCLEOTIDE SEQUENCE</scope>
</reference>
<gene>
    <name evidence="3" type="ORF">MNBD_GAMMA12-3653</name>
</gene>
<feature type="transmembrane region" description="Helical" evidence="2">
    <location>
        <begin position="152"/>
        <end position="168"/>
    </location>
</feature>
<organism evidence="3">
    <name type="scientific">hydrothermal vent metagenome</name>
    <dbReference type="NCBI Taxonomy" id="652676"/>
    <lineage>
        <taxon>unclassified sequences</taxon>
        <taxon>metagenomes</taxon>
        <taxon>ecological metagenomes</taxon>
    </lineage>
</organism>
<protein>
    <submittedName>
        <fullName evidence="3">Uncharacterized protein</fullName>
    </submittedName>
</protein>
<sequence>MNKVLTQDADSKDSIPKNSDSTIADSKESNEVTETNNSDTKNIAQVSEKKSTEHLNIRDVTTVAHKDAEHKNEELNKDSDIEIQGPTKESSNESTPPEKYEPLPLIAISICTVAGSYLFNVYGFAVNVVIFSTLLALLFVFVHRPQKPKRKALLVIASGSIFVISFAWRESSTLIQLNFIALLSLILITLSRINNKSH</sequence>
<feature type="compositionally biased region" description="Basic and acidic residues" evidence="1">
    <location>
        <begin position="47"/>
        <end position="57"/>
    </location>
</feature>
<feature type="non-terminal residue" evidence="3">
    <location>
        <position position="198"/>
    </location>
</feature>
<feature type="region of interest" description="Disordered" evidence="1">
    <location>
        <begin position="1"/>
        <end position="98"/>
    </location>
</feature>
<keyword evidence="2" id="KW-1133">Transmembrane helix</keyword>
<dbReference type="EMBL" id="UOFL01000130">
    <property type="protein sequence ID" value="VAW77381.1"/>
    <property type="molecule type" value="Genomic_DNA"/>
</dbReference>